<organism evidence="5 6">
    <name type="scientific">Aspergillus fumigatiaffinis</name>
    <dbReference type="NCBI Taxonomy" id="340414"/>
    <lineage>
        <taxon>Eukaryota</taxon>
        <taxon>Fungi</taxon>
        <taxon>Dikarya</taxon>
        <taxon>Ascomycota</taxon>
        <taxon>Pezizomycotina</taxon>
        <taxon>Eurotiomycetes</taxon>
        <taxon>Eurotiomycetidae</taxon>
        <taxon>Eurotiales</taxon>
        <taxon>Aspergillaceae</taxon>
        <taxon>Aspergillus</taxon>
        <taxon>Aspergillus subgen. Fumigati</taxon>
    </lineage>
</organism>
<dbReference type="GO" id="GO:0016491">
    <property type="term" value="F:oxidoreductase activity"/>
    <property type="evidence" value="ECO:0007669"/>
    <property type="project" value="UniProtKB-KW"/>
</dbReference>
<dbReference type="Gene3D" id="3.50.50.60">
    <property type="entry name" value="FAD/NAD(P)-binding domain"/>
    <property type="match status" value="1"/>
</dbReference>
<name>A0A8H4GEQ6_9EURO</name>
<evidence type="ECO:0000256" key="3">
    <source>
        <dbReference type="ARBA" id="ARBA00023002"/>
    </source>
</evidence>
<keyword evidence="3" id="KW-0560">Oxidoreductase</keyword>
<dbReference type="OrthoDB" id="16820at2759"/>
<dbReference type="Proteomes" id="UP000653565">
    <property type="component" value="Unassembled WGS sequence"/>
</dbReference>
<keyword evidence="6" id="KW-1185">Reference proteome</keyword>
<dbReference type="InterPro" id="IPR002938">
    <property type="entry name" value="FAD-bd"/>
</dbReference>
<comment type="caution">
    <text evidence="5">The sequence shown here is derived from an EMBL/GenBank/DDBJ whole genome shotgun (WGS) entry which is preliminary data.</text>
</comment>
<reference evidence="5" key="2">
    <citation type="submission" date="2020-04" db="EMBL/GenBank/DDBJ databases">
        <authorList>
            <person name="Santos R.A.C."/>
            <person name="Steenwyk J.L."/>
            <person name="Rivero-Menendez O."/>
            <person name="Mead M.E."/>
            <person name="Silva L.P."/>
            <person name="Bastos R.W."/>
            <person name="Alastruey-Izquierdo A."/>
            <person name="Goldman G.H."/>
            <person name="Rokas A."/>
        </authorList>
    </citation>
    <scope>NUCLEOTIDE SEQUENCE</scope>
    <source>
        <strain evidence="5">CNM-CM6805</strain>
    </source>
</reference>
<sequence>MAEAADVVTYREVTTIKHNLQTGKAVVQLGDFGEDEADLVIGADGINSIVRRHLLGTENFCPQYSGYAWAGGCMDLESFY</sequence>
<evidence type="ECO:0000259" key="4">
    <source>
        <dbReference type="Pfam" id="PF01494"/>
    </source>
</evidence>
<evidence type="ECO:0000256" key="1">
    <source>
        <dbReference type="ARBA" id="ARBA00022630"/>
    </source>
</evidence>
<reference evidence="5" key="1">
    <citation type="journal article" date="2020" name="bioRxiv">
        <title>Genomic and phenotypic heterogeneity of clinical isolates of the human pathogens Aspergillus fumigatus, Aspergillus lentulus and Aspergillus fumigatiaffinis.</title>
        <authorList>
            <person name="dos Santos R.A.C."/>
            <person name="Steenwyk J.L."/>
            <person name="Rivero-Menendez O."/>
            <person name="Mead M.E."/>
            <person name="Silva L.P."/>
            <person name="Bastos R.W."/>
            <person name="Alastruey-Izquierdo A."/>
            <person name="Goldman G.H."/>
            <person name="Rokas A."/>
        </authorList>
    </citation>
    <scope>NUCLEOTIDE SEQUENCE</scope>
    <source>
        <strain evidence="5">CNM-CM6805</strain>
    </source>
</reference>
<proteinExistence type="predicted"/>
<dbReference type="SUPFAM" id="SSF51905">
    <property type="entry name" value="FAD/NAD(P)-binding domain"/>
    <property type="match status" value="1"/>
</dbReference>
<gene>
    <name evidence="5" type="ORF">CNMCM6805_002855</name>
</gene>
<keyword evidence="2" id="KW-0274">FAD</keyword>
<evidence type="ECO:0000313" key="6">
    <source>
        <dbReference type="Proteomes" id="UP000653565"/>
    </source>
</evidence>
<dbReference type="AlphaFoldDB" id="A0A8H4GEQ6"/>
<dbReference type="Pfam" id="PF01494">
    <property type="entry name" value="FAD_binding_3"/>
    <property type="match status" value="1"/>
</dbReference>
<accession>A0A8H4GEQ6</accession>
<evidence type="ECO:0000256" key="2">
    <source>
        <dbReference type="ARBA" id="ARBA00022827"/>
    </source>
</evidence>
<dbReference type="EMBL" id="JAAAPX010000176">
    <property type="protein sequence ID" value="KAF4227561.1"/>
    <property type="molecule type" value="Genomic_DNA"/>
</dbReference>
<protein>
    <recommendedName>
        <fullName evidence="4">FAD-binding domain-containing protein</fullName>
    </recommendedName>
</protein>
<evidence type="ECO:0000313" key="5">
    <source>
        <dbReference type="EMBL" id="KAF4227561.1"/>
    </source>
</evidence>
<dbReference type="GO" id="GO:0071949">
    <property type="term" value="F:FAD binding"/>
    <property type="evidence" value="ECO:0007669"/>
    <property type="project" value="InterPro"/>
</dbReference>
<keyword evidence="1" id="KW-0285">Flavoprotein</keyword>
<dbReference type="InterPro" id="IPR036188">
    <property type="entry name" value="FAD/NAD-bd_sf"/>
</dbReference>
<feature type="domain" description="FAD-binding" evidence="4">
    <location>
        <begin position="4"/>
        <end position="54"/>
    </location>
</feature>